<accession>A0A1I3WSL3</accession>
<sequence>MKSQRSTRAEQARTLLAFIETHERLRPLALRELEQWRAAATQVASPRPSPHTIEGARYAAEQARRCEETYLRAEAGCGLLRDAVALLQREDATEGRADISGRARMLARSRFLSGPRS</sequence>
<dbReference type="STRING" id="1612308.SAMN05444581_10292"/>
<evidence type="ECO:0000313" key="2">
    <source>
        <dbReference type="Proteomes" id="UP000198755"/>
    </source>
</evidence>
<dbReference type="AlphaFoldDB" id="A0A1I3WSL3"/>
<protein>
    <submittedName>
        <fullName evidence="1">Uncharacterized protein</fullName>
    </submittedName>
</protein>
<keyword evidence="2" id="KW-1185">Reference proteome</keyword>
<gene>
    <name evidence="1" type="ORF">SAMN05444581_10292</name>
</gene>
<dbReference type="EMBL" id="FOSN01000002">
    <property type="protein sequence ID" value="SFK10149.1"/>
    <property type="molecule type" value="Genomic_DNA"/>
</dbReference>
<evidence type="ECO:0000313" key="1">
    <source>
        <dbReference type="EMBL" id="SFK10149.1"/>
    </source>
</evidence>
<organism evidence="1 2">
    <name type="scientific">Methylocapsa palsarum</name>
    <dbReference type="NCBI Taxonomy" id="1612308"/>
    <lineage>
        <taxon>Bacteria</taxon>
        <taxon>Pseudomonadati</taxon>
        <taxon>Pseudomonadota</taxon>
        <taxon>Alphaproteobacteria</taxon>
        <taxon>Hyphomicrobiales</taxon>
        <taxon>Beijerinckiaceae</taxon>
        <taxon>Methylocapsa</taxon>
    </lineage>
</organism>
<proteinExistence type="predicted"/>
<reference evidence="1 2" key="1">
    <citation type="submission" date="2016-10" db="EMBL/GenBank/DDBJ databases">
        <authorList>
            <person name="de Groot N.N."/>
        </authorList>
    </citation>
    <scope>NUCLEOTIDE SEQUENCE [LARGE SCALE GENOMIC DNA]</scope>
    <source>
        <strain evidence="1 2">NE2</strain>
    </source>
</reference>
<name>A0A1I3WSL3_9HYPH</name>
<dbReference type="Proteomes" id="UP000198755">
    <property type="component" value="Unassembled WGS sequence"/>
</dbReference>